<evidence type="ECO:0000313" key="1">
    <source>
        <dbReference type="EMBL" id="VYU25188.1"/>
    </source>
</evidence>
<evidence type="ECO:0008006" key="2">
    <source>
        <dbReference type="Google" id="ProtNLM"/>
    </source>
</evidence>
<protein>
    <recommendedName>
        <fullName evidence="2">Lipoprotein BUG3</fullName>
    </recommendedName>
</protein>
<dbReference type="AlphaFoldDB" id="A0A6N3DCZ1"/>
<name>A0A6N3DCZ1_STRPA</name>
<organism evidence="1">
    <name type="scientific">Streptococcus parasanguinis</name>
    <dbReference type="NCBI Taxonomy" id="1318"/>
    <lineage>
        <taxon>Bacteria</taxon>
        <taxon>Bacillati</taxon>
        <taxon>Bacillota</taxon>
        <taxon>Bacilli</taxon>
        <taxon>Lactobacillales</taxon>
        <taxon>Streptococcaceae</taxon>
        <taxon>Streptococcus</taxon>
    </lineage>
</organism>
<accession>A0A6N3DCZ1</accession>
<proteinExistence type="predicted"/>
<dbReference type="EMBL" id="CACRUC010000019">
    <property type="protein sequence ID" value="VYU25188.1"/>
    <property type="molecule type" value="Genomic_DNA"/>
</dbReference>
<gene>
    <name evidence="1" type="ORF">SPLFYP13_01350</name>
</gene>
<reference evidence="1" key="1">
    <citation type="submission" date="2019-11" db="EMBL/GenBank/DDBJ databases">
        <authorList>
            <person name="Feng L."/>
        </authorList>
    </citation>
    <scope>NUCLEOTIDE SEQUENCE</scope>
    <source>
        <strain evidence="1">SparasanguinisLFYP13</strain>
    </source>
</reference>
<dbReference type="RefSeq" id="WP_156672335.1">
    <property type="nucleotide sequence ID" value="NZ_CACRUC010000019.1"/>
</dbReference>
<sequence>MRKRKIFILAVLTFVLVGATILSLQKQNIFSNAPQQRKQLSAKEKQLAYLKEHDNEIKEFVKSQNPKIESVQIDWDQTRWEDIGNGTPQGAGKVVSIFGGFNHLKTSDWNVLIEIKNGKIDMESMGISNGIRLEGQLFD</sequence>